<dbReference type="SUPFAM" id="SSF52518">
    <property type="entry name" value="Thiamin diphosphate-binding fold (THDP-binding)"/>
    <property type="match status" value="1"/>
</dbReference>
<dbReference type="FunFam" id="3.40.50.970:FF:000022">
    <property type="entry name" value="2-oxoglutarate ferredoxin oxidoreductase alpha subunit"/>
    <property type="match status" value="1"/>
</dbReference>
<evidence type="ECO:0000259" key="2">
    <source>
        <dbReference type="Pfam" id="PF01855"/>
    </source>
</evidence>
<dbReference type="InterPro" id="IPR002880">
    <property type="entry name" value="Pyrv_Fd/Flavodoxin_OxRdtase_N"/>
</dbReference>
<feature type="domain" description="Pyruvate flavodoxin/ferredoxin oxidoreductase pyrimidine binding" evidence="2">
    <location>
        <begin position="69"/>
        <end position="301"/>
    </location>
</feature>
<sequence length="428" mass="46662">TRGVIEERFKRRGGEALEKNLKALEIGRKVALETDALADRFSVADGTAHEMIMTTGNQAVALGFVVGGGRFFAGYPITPATEVMEYLQRYLPSVGGVVRQAEDELAAVNMILGAAYAGARVMTSTSGPGLALMTEGIGQSGAAEIPIVVADCARVGPSTGQPTRHEQSDLSHIANLGHGEYPRFVLAPGTPVDCFEMTVGALNLAERWRAPVFLLLDQALCQNTTTSPRFDLGTVKVDRGERLAPADVQGLEQYKAYAFTDTGRSPYAPPGTPGVWAEITGNEHDEWGHVSVNPANRVRMMQKRMEKMVRARDELPAGRVFGPATARIGLIAFGSTYGPIREAQGLLAARGTATRFYQARTLFPVPTHEIDPFLRSVDVAYVIEHNYTGQFARLLRETMPDQHAKLRSIRKYDGANVPRPADRRRDVR</sequence>
<proteinExistence type="predicted"/>
<dbReference type="GO" id="GO:0016491">
    <property type="term" value="F:oxidoreductase activity"/>
    <property type="evidence" value="ECO:0007669"/>
    <property type="project" value="UniProtKB-KW"/>
</dbReference>
<evidence type="ECO:0000313" key="3">
    <source>
        <dbReference type="EMBL" id="EQD41783.1"/>
    </source>
</evidence>
<gene>
    <name evidence="3" type="ORF">B1B_14379</name>
</gene>
<dbReference type="PANTHER" id="PTHR32154:SF20">
    <property type="entry name" value="2-OXOGLUTARATE OXIDOREDUCTASE SUBUNIT KORA"/>
    <property type="match status" value="1"/>
</dbReference>
<dbReference type="Pfam" id="PF01855">
    <property type="entry name" value="POR_N"/>
    <property type="match status" value="1"/>
</dbReference>
<keyword evidence="3" id="KW-0670">Pyruvate</keyword>
<dbReference type="SUPFAM" id="SSF53323">
    <property type="entry name" value="Pyruvate-ferredoxin oxidoreductase, PFOR, domain III"/>
    <property type="match status" value="1"/>
</dbReference>
<keyword evidence="1" id="KW-0560">Oxidoreductase</keyword>
<dbReference type="SUPFAM" id="SSF52922">
    <property type="entry name" value="TK C-terminal domain-like"/>
    <property type="match status" value="1"/>
</dbReference>
<dbReference type="InterPro" id="IPR050722">
    <property type="entry name" value="Pyruvate:ferred/Flavod_OxRd"/>
</dbReference>
<reference evidence="3" key="2">
    <citation type="journal article" date="2014" name="ISME J.">
        <title>Microbial stratification in low pH oxic and suboxic macroscopic growths along an acid mine drainage.</title>
        <authorList>
            <person name="Mendez-Garcia C."/>
            <person name="Mesa V."/>
            <person name="Sprenger R.R."/>
            <person name="Richter M."/>
            <person name="Diez M.S."/>
            <person name="Solano J."/>
            <person name="Bargiela R."/>
            <person name="Golyshina O.V."/>
            <person name="Manteca A."/>
            <person name="Ramos J.L."/>
            <person name="Gallego J.R."/>
            <person name="Llorente I."/>
            <person name="Martins Dos Santos V.A."/>
            <person name="Jensen O.N."/>
            <person name="Pelaez A.I."/>
            <person name="Sanchez J."/>
            <person name="Ferrer M."/>
        </authorList>
    </citation>
    <scope>NUCLEOTIDE SEQUENCE</scope>
</reference>
<dbReference type="EMBL" id="AUZY01009522">
    <property type="protein sequence ID" value="EQD41783.1"/>
    <property type="molecule type" value="Genomic_DNA"/>
</dbReference>
<reference evidence="3" key="1">
    <citation type="submission" date="2013-08" db="EMBL/GenBank/DDBJ databases">
        <authorList>
            <person name="Mendez C."/>
            <person name="Richter M."/>
            <person name="Ferrer M."/>
            <person name="Sanchez J."/>
        </authorList>
    </citation>
    <scope>NUCLEOTIDE SEQUENCE</scope>
</reference>
<evidence type="ECO:0000256" key="1">
    <source>
        <dbReference type="ARBA" id="ARBA00023002"/>
    </source>
</evidence>
<protein>
    <submittedName>
        <fullName evidence="3">Pyruvate flavodoxin/ferredoxin oxidoreductase domain-containing protein</fullName>
    </submittedName>
</protein>
<comment type="caution">
    <text evidence="3">The sequence shown here is derived from an EMBL/GenBank/DDBJ whole genome shotgun (WGS) entry which is preliminary data.</text>
</comment>
<dbReference type="AlphaFoldDB" id="T0Z9R8"/>
<accession>T0Z9R8</accession>
<dbReference type="CDD" id="cd07034">
    <property type="entry name" value="TPP_PYR_PFOR_IOR-alpha_like"/>
    <property type="match status" value="1"/>
</dbReference>
<dbReference type="InterPro" id="IPR009014">
    <property type="entry name" value="Transketo_C/PFOR_II"/>
</dbReference>
<dbReference type="PANTHER" id="PTHR32154">
    <property type="entry name" value="PYRUVATE-FLAVODOXIN OXIDOREDUCTASE-RELATED"/>
    <property type="match status" value="1"/>
</dbReference>
<name>T0Z9R8_9ZZZZ</name>
<feature type="non-terminal residue" evidence="3">
    <location>
        <position position="428"/>
    </location>
</feature>
<dbReference type="Gene3D" id="3.40.50.920">
    <property type="match status" value="1"/>
</dbReference>
<organism evidence="3">
    <name type="scientific">mine drainage metagenome</name>
    <dbReference type="NCBI Taxonomy" id="410659"/>
    <lineage>
        <taxon>unclassified sequences</taxon>
        <taxon>metagenomes</taxon>
        <taxon>ecological metagenomes</taxon>
    </lineage>
</organism>
<dbReference type="InterPro" id="IPR002869">
    <property type="entry name" value="Pyrv_flavodox_OxRed_cen"/>
</dbReference>
<dbReference type="Gene3D" id="3.40.50.970">
    <property type="match status" value="1"/>
</dbReference>
<feature type="non-terminal residue" evidence="3">
    <location>
        <position position="1"/>
    </location>
</feature>
<dbReference type="InterPro" id="IPR029061">
    <property type="entry name" value="THDP-binding"/>
</dbReference>
<dbReference type="GO" id="GO:0006979">
    <property type="term" value="P:response to oxidative stress"/>
    <property type="evidence" value="ECO:0007669"/>
    <property type="project" value="TreeGrafter"/>
</dbReference>